<dbReference type="InterPro" id="IPR020843">
    <property type="entry name" value="ER"/>
</dbReference>
<feature type="domain" description="Enoyl reductase (ER)" evidence="1">
    <location>
        <begin position="10"/>
        <end position="330"/>
    </location>
</feature>
<dbReference type="EMBL" id="PVUE01000016">
    <property type="protein sequence ID" value="PRZ40520.1"/>
    <property type="molecule type" value="Genomic_DNA"/>
</dbReference>
<accession>A0A2T0ZVZ3</accession>
<dbReference type="SUPFAM" id="SSF51735">
    <property type="entry name" value="NAD(P)-binding Rossmann-fold domains"/>
    <property type="match status" value="1"/>
</dbReference>
<dbReference type="Gene3D" id="3.90.180.10">
    <property type="entry name" value="Medium-chain alcohol dehydrogenases, catalytic domain"/>
    <property type="match status" value="1"/>
</dbReference>
<dbReference type="Pfam" id="PF08240">
    <property type="entry name" value="ADH_N"/>
    <property type="match status" value="1"/>
</dbReference>
<dbReference type="GO" id="GO:0016491">
    <property type="term" value="F:oxidoreductase activity"/>
    <property type="evidence" value="ECO:0007669"/>
    <property type="project" value="InterPro"/>
</dbReference>
<dbReference type="CDD" id="cd08241">
    <property type="entry name" value="QOR1"/>
    <property type="match status" value="1"/>
</dbReference>
<proteinExistence type="predicted"/>
<sequence>MRAVVCHGFDRPEQTIVETVPAPAMIAGGVRIEVHSSGVSFANLLVLKGKHQNRAEPPFTPGTEVAGIVVEVGDDVTRFAPGDRVVAGLQTGGFAQQVVVPARTVFALPDAIDFDSAVHFSTIYATAYASLVWRAPLQNGETLLVHGAAGASGLAAVEIGKALGAQVIATAGSEEKLATARSHGADLTINYRAGGFREQVLEATHNRGADVIFDPVGGATFDESLRCVAPDGRLIPMGFASGDIPEIPANILLVKNVTVVGLYWGYYMGWARVLPPSGVEDDVRRAFEEMFAWFGEGKLRPVTDSTFGLDDFALALERVSARKVIGKVVLRPQD</sequence>
<evidence type="ECO:0000313" key="2">
    <source>
        <dbReference type="EMBL" id="PRZ40520.1"/>
    </source>
</evidence>
<gene>
    <name evidence="2" type="ORF">CLV47_11653</name>
</gene>
<dbReference type="InterPro" id="IPR051397">
    <property type="entry name" value="Zn-ADH-like_protein"/>
</dbReference>
<dbReference type="Pfam" id="PF00107">
    <property type="entry name" value="ADH_zinc_N"/>
    <property type="match status" value="1"/>
</dbReference>
<dbReference type="InterPro" id="IPR013149">
    <property type="entry name" value="ADH-like_C"/>
</dbReference>
<dbReference type="AlphaFoldDB" id="A0A2T0ZVZ3"/>
<organism evidence="2 3">
    <name type="scientific">Antricoccus suffuscus</name>
    <dbReference type="NCBI Taxonomy" id="1629062"/>
    <lineage>
        <taxon>Bacteria</taxon>
        <taxon>Bacillati</taxon>
        <taxon>Actinomycetota</taxon>
        <taxon>Actinomycetes</taxon>
        <taxon>Geodermatophilales</taxon>
        <taxon>Antricoccaceae</taxon>
        <taxon>Antricoccus</taxon>
    </lineage>
</organism>
<reference evidence="2 3" key="1">
    <citation type="submission" date="2018-03" db="EMBL/GenBank/DDBJ databases">
        <title>Genomic Encyclopedia of Archaeal and Bacterial Type Strains, Phase II (KMG-II): from individual species to whole genera.</title>
        <authorList>
            <person name="Goeker M."/>
        </authorList>
    </citation>
    <scope>NUCLEOTIDE SEQUENCE [LARGE SCALE GENOMIC DNA]</scope>
    <source>
        <strain evidence="2 3">DSM 100065</strain>
    </source>
</reference>
<evidence type="ECO:0000259" key="1">
    <source>
        <dbReference type="SMART" id="SM00829"/>
    </source>
</evidence>
<dbReference type="InterPro" id="IPR036291">
    <property type="entry name" value="NAD(P)-bd_dom_sf"/>
</dbReference>
<dbReference type="OrthoDB" id="4190732at2"/>
<dbReference type="SMART" id="SM00829">
    <property type="entry name" value="PKS_ER"/>
    <property type="match status" value="1"/>
</dbReference>
<dbReference type="InterPro" id="IPR011032">
    <property type="entry name" value="GroES-like_sf"/>
</dbReference>
<dbReference type="PANTHER" id="PTHR43677">
    <property type="entry name" value="SHORT-CHAIN DEHYDROGENASE/REDUCTASE"/>
    <property type="match status" value="1"/>
</dbReference>
<keyword evidence="3" id="KW-1185">Reference proteome</keyword>
<name>A0A2T0ZVZ3_9ACTN</name>
<dbReference type="Proteomes" id="UP000237752">
    <property type="component" value="Unassembled WGS sequence"/>
</dbReference>
<dbReference type="Gene3D" id="3.40.50.720">
    <property type="entry name" value="NAD(P)-binding Rossmann-like Domain"/>
    <property type="match status" value="1"/>
</dbReference>
<dbReference type="SUPFAM" id="SSF50129">
    <property type="entry name" value="GroES-like"/>
    <property type="match status" value="1"/>
</dbReference>
<protein>
    <submittedName>
        <fullName evidence="2">NADPH2:quinone reductase</fullName>
    </submittedName>
</protein>
<dbReference type="PANTHER" id="PTHR43677:SF4">
    <property type="entry name" value="QUINONE OXIDOREDUCTASE-LIKE PROTEIN 2"/>
    <property type="match status" value="1"/>
</dbReference>
<comment type="caution">
    <text evidence="2">The sequence shown here is derived from an EMBL/GenBank/DDBJ whole genome shotgun (WGS) entry which is preliminary data.</text>
</comment>
<evidence type="ECO:0000313" key="3">
    <source>
        <dbReference type="Proteomes" id="UP000237752"/>
    </source>
</evidence>
<dbReference type="InterPro" id="IPR013154">
    <property type="entry name" value="ADH-like_N"/>
</dbReference>